<dbReference type="PANTHER" id="PTHR38593:SF1">
    <property type="entry name" value="BLR2558 PROTEIN"/>
    <property type="match status" value="1"/>
</dbReference>
<accession>A0ABS8L1W8</accession>
<reference evidence="2 3" key="1">
    <citation type="submission" date="2021-11" db="EMBL/GenBank/DDBJ databases">
        <authorList>
            <person name="Lee D.-H."/>
            <person name="Kim S.-B."/>
        </authorList>
    </citation>
    <scope>NUCLEOTIDE SEQUENCE [LARGE SCALE GENOMIC DNA]</scope>
    <source>
        <strain evidence="2 3">KCTC 52223</strain>
    </source>
</reference>
<dbReference type="Gene3D" id="1.20.1260.10">
    <property type="match status" value="1"/>
</dbReference>
<organism evidence="2 3">
    <name type="scientific">Reyranella aquatilis</name>
    <dbReference type="NCBI Taxonomy" id="2035356"/>
    <lineage>
        <taxon>Bacteria</taxon>
        <taxon>Pseudomonadati</taxon>
        <taxon>Pseudomonadota</taxon>
        <taxon>Alphaproteobacteria</taxon>
        <taxon>Hyphomicrobiales</taxon>
        <taxon>Reyranellaceae</taxon>
        <taxon>Reyranella</taxon>
    </lineage>
</organism>
<feature type="domain" description="DUF4142" evidence="1">
    <location>
        <begin position="31"/>
        <end position="167"/>
    </location>
</feature>
<evidence type="ECO:0000259" key="1">
    <source>
        <dbReference type="Pfam" id="PF13628"/>
    </source>
</evidence>
<sequence>MLYVLPLAAAAQTPSVPERSGVNATIGVAPSTQDFVTKAAISDMAEIESSKLAVAKGDAKDKAFAEKMIKDHTETSNELKQLVTSGKVKVNLPTAMDTAHQSNIDKLKGLSGAEFKKAYDGMQVSAHMDAVALFERYAKSGDNADLKAFAAKTLPHLQMHLKMAQDLDR</sequence>
<keyword evidence="3" id="KW-1185">Reference proteome</keyword>
<dbReference type="Proteomes" id="UP001198862">
    <property type="component" value="Unassembled WGS sequence"/>
</dbReference>
<dbReference type="EMBL" id="JAJISD010000014">
    <property type="protein sequence ID" value="MCC8432320.1"/>
    <property type="molecule type" value="Genomic_DNA"/>
</dbReference>
<evidence type="ECO:0000313" key="3">
    <source>
        <dbReference type="Proteomes" id="UP001198862"/>
    </source>
</evidence>
<dbReference type="InterPro" id="IPR025419">
    <property type="entry name" value="DUF4142"/>
</dbReference>
<evidence type="ECO:0000313" key="2">
    <source>
        <dbReference type="EMBL" id="MCC8432320.1"/>
    </source>
</evidence>
<dbReference type="Pfam" id="PF13628">
    <property type="entry name" value="DUF4142"/>
    <property type="match status" value="1"/>
</dbReference>
<dbReference type="InterPro" id="IPR012347">
    <property type="entry name" value="Ferritin-like"/>
</dbReference>
<proteinExistence type="predicted"/>
<dbReference type="PANTHER" id="PTHR38593">
    <property type="entry name" value="BLR2558 PROTEIN"/>
    <property type="match status" value="1"/>
</dbReference>
<name>A0ABS8L1W8_9HYPH</name>
<protein>
    <submittedName>
        <fullName evidence="2">DUF4142 domain-containing protein</fullName>
    </submittedName>
</protein>
<gene>
    <name evidence="2" type="ORF">LJ725_25375</name>
</gene>
<comment type="caution">
    <text evidence="2">The sequence shown here is derived from an EMBL/GenBank/DDBJ whole genome shotgun (WGS) entry which is preliminary data.</text>
</comment>